<dbReference type="CDD" id="cd06464">
    <property type="entry name" value="ACD_sHsps-like"/>
    <property type="match status" value="1"/>
</dbReference>
<evidence type="ECO:0000313" key="6">
    <source>
        <dbReference type="Proteomes" id="UP000198999"/>
    </source>
</evidence>
<dbReference type="PANTHER" id="PTHR11527">
    <property type="entry name" value="HEAT-SHOCK PROTEIN 20 FAMILY MEMBER"/>
    <property type="match status" value="1"/>
</dbReference>
<dbReference type="Proteomes" id="UP000198999">
    <property type="component" value="Unassembled WGS sequence"/>
</dbReference>
<dbReference type="InterPro" id="IPR002068">
    <property type="entry name" value="A-crystallin/Hsp20_dom"/>
</dbReference>
<dbReference type="Pfam" id="PF00011">
    <property type="entry name" value="HSP20"/>
    <property type="match status" value="1"/>
</dbReference>
<dbReference type="STRING" id="419940.SAMN05421824_1531"/>
<evidence type="ECO:0000313" key="5">
    <source>
        <dbReference type="EMBL" id="SEQ39528.1"/>
    </source>
</evidence>
<dbReference type="PROSITE" id="PS51203">
    <property type="entry name" value="CS"/>
    <property type="match status" value="1"/>
</dbReference>
<protein>
    <submittedName>
        <fullName evidence="5">Heat shock protein Hsp20</fullName>
    </submittedName>
</protein>
<evidence type="ECO:0000256" key="1">
    <source>
        <dbReference type="PROSITE-ProRule" id="PRU00285"/>
    </source>
</evidence>
<organism evidence="5 6">
    <name type="scientific">Hyunsoonleella jejuensis</name>
    <dbReference type="NCBI Taxonomy" id="419940"/>
    <lineage>
        <taxon>Bacteria</taxon>
        <taxon>Pseudomonadati</taxon>
        <taxon>Bacteroidota</taxon>
        <taxon>Flavobacteriia</taxon>
        <taxon>Flavobacteriales</taxon>
        <taxon>Flavobacteriaceae</taxon>
    </lineage>
</organism>
<keyword evidence="6" id="KW-1185">Reference proteome</keyword>
<dbReference type="OrthoDB" id="9814487at2"/>
<dbReference type="AlphaFoldDB" id="A0A1H9FQ49"/>
<evidence type="ECO:0000259" key="3">
    <source>
        <dbReference type="PROSITE" id="PS01031"/>
    </source>
</evidence>
<dbReference type="Gene3D" id="2.60.40.790">
    <property type="match status" value="1"/>
</dbReference>
<sequence length="159" mass="18124">MSTLMNIPKNGHDTNKKLSVSHGNWSNWIDDLFNVNPFQPVLANTITSGVAVPKVNVRETKDDYFVDMAVPGMKKDDFNIDVDKDVLSVSAEVKEETENNEDNFTRREFGYRSFKRTFTLPDSIDDDKIKAKYEDGILSIQLPKREEAKPKPARTIKIS</sequence>
<dbReference type="SUPFAM" id="SSF49764">
    <property type="entry name" value="HSP20-like chaperones"/>
    <property type="match status" value="1"/>
</dbReference>
<evidence type="ECO:0000259" key="4">
    <source>
        <dbReference type="PROSITE" id="PS51203"/>
    </source>
</evidence>
<accession>A0A1H9FQ49</accession>
<dbReference type="EMBL" id="FOFN01000002">
    <property type="protein sequence ID" value="SEQ39528.1"/>
    <property type="molecule type" value="Genomic_DNA"/>
</dbReference>
<dbReference type="InterPro" id="IPR008978">
    <property type="entry name" value="HSP20-like_chaperone"/>
</dbReference>
<comment type="similarity">
    <text evidence="1 2">Belongs to the small heat shock protein (HSP20) family.</text>
</comment>
<feature type="domain" description="SHSP" evidence="3">
    <location>
        <begin position="46"/>
        <end position="159"/>
    </location>
</feature>
<evidence type="ECO:0000256" key="2">
    <source>
        <dbReference type="RuleBase" id="RU003616"/>
    </source>
</evidence>
<proteinExistence type="inferred from homology"/>
<name>A0A1H9FQ49_9FLAO</name>
<dbReference type="RefSeq" id="WP_092578179.1">
    <property type="nucleotide sequence ID" value="NZ_FOFN01000002.1"/>
</dbReference>
<dbReference type="PROSITE" id="PS01031">
    <property type="entry name" value="SHSP"/>
    <property type="match status" value="1"/>
</dbReference>
<feature type="domain" description="CS" evidence="4">
    <location>
        <begin position="50"/>
        <end position="155"/>
    </location>
</feature>
<dbReference type="InterPro" id="IPR031107">
    <property type="entry name" value="Small_HSP"/>
</dbReference>
<keyword evidence="5" id="KW-0346">Stress response</keyword>
<dbReference type="InterPro" id="IPR007052">
    <property type="entry name" value="CS_dom"/>
</dbReference>
<reference evidence="5 6" key="1">
    <citation type="submission" date="2016-10" db="EMBL/GenBank/DDBJ databases">
        <authorList>
            <person name="de Groot N.N."/>
        </authorList>
    </citation>
    <scope>NUCLEOTIDE SEQUENCE [LARGE SCALE GENOMIC DNA]</scope>
    <source>
        <strain evidence="5 6">DSM 21035</strain>
    </source>
</reference>
<gene>
    <name evidence="5" type="ORF">SAMN05421824_1531</name>
</gene>